<organism evidence="3 4">
    <name type="scientific">Citrobacter phage CR8</name>
    <dbReference type="NCBI Taxonomy" id="1455076"/>
    <lineage>
        <taxon>Viruses</taxon>
        <taxon>Duplodnaviria</taxon>
        <taxon>Heunggongvirae</taxon>
        <taxon>Uroviricota</taxon>
        <taxon>Caudoviricetes</taxon>
        <taxon>Autographivirales</taxon>
        <taxon>Autotranscriptaviridae</taxon>
        <taxon>Studiervirinae</taxon>
        <taxon>Caroctavirus</taxon>
        <taxon>Caroctavirus CR8</taxon>
    </lineage>
</organism>
<comment type="function">
    <text evidence="1">Assembles with the major capsid protein to form an icosahedral capsid. The major and minor capsid proteins are incorporated into the capsid in about a 90/10 ratio respectively. Once the capsid is formed, encapsidates one single copy of the viral genome.</text>
</comment>
<evidence type="ECO:0000313" key="3">
    <source>
        <dbReference type="EMBL" id="CDM21625.1"/>
    </source>
</evidence>
<keyword evidence="4" id="KW-1185">Reference proteome</keyword>
<evidence type="ECO:0000313" key="4">
    <source>
        <dbReference type="Proteomes" id="UP000019157"/>
    </source>
</evidence>
<comment type="miscellaneous">
    <text evidence="1">The minor capsid protein is produced by a -1 ribosomal frameshift near the C-terminus of the ORF coding for the major capsid protein, producing a protein with a C-terminal extension compared to the major capsid protein. The major capsid protein is produced by conventional translation of the same ORF.</text>
</comment>
<sequence>MAKVIGQQLGKDQGKSVSNPDDLALFLKVFGGEVLTAFSRRAVTMDKHMVRTIQNGKSAQFPVMGRTKGAYLKAGELLSEKRKDIKHTEKVITIDGLLTADVLIFDIEDAMNHYDVSAEYSNQLGEALAIAADGAVLAEMAGLCNLPAASNENIAGLGSASVLEVGAAAELNTPAKLGEAIIGQLTIARARLTKNYVPAADRKFYTSPDNYSAILAAMMPHAANYSALIDPETGNIRNVMGFEVIEVPHLTVGGAGDDREDAPANQKHGFPATASGDVKVAQDNVVGLFNHRSAVGTVKLRDLALERDRNVDAQADQIVGKYAMGHGGLRPEAAGALVFFQPAATTLKMTGASAPVVQTVSGNAGDSIKVELTELASVTDWSKLDVSVSDPSVTFTRRTNSLYFKGSVAGDYQIIVGYDGSPVRSFVLTIN</sequence>
<keyword evidence="1" id="KW-0946">Virion</keyword>
<dbReference type="HAMAP" id="MF_04119">
    <property type="entry name" value="CAPSID_PROTEIN_T7"/>
    <property type="match status" value="1"/>
</dbReference>
<accession>W6PPN7</accession>
<dbReference type="GeneID" id="18499553"/>
<comment type="subunit">
    <text evidence="1">Interacts with the connector protein and the major capsid protein.</text>
</comment>
<comment type="subcellular location">
    <subcellularLocation>
        <location evidence="1">Virion</location>
    </subcellularLocation>
</comment>
<protein>
    <recommendedName>
        <fullName evidence="1">Minor capsid protein</fullName>
    </recommendedName>
    <alternativeName>
        <fullName evidence="1">Minor head protein</fullName>
    </alternativeName>
</protein>
<dbReference type="EMBL" id="HG818824">
    <property type="protein sequence ID" value="CDM21625.1"/>
    <property type="molecule type" value="Genomic_DNA"/>
</dbReference>
<dbReference type="Pfam" id="PF21703">
    <property type="entry name" value="Gp10A-like"/>
    <property type="match status" value="1"/>
</dbReference>
<dbReference type="KEGG" id="vg:18499553"/>
<dbReference type="OrthoDB" id="4979at10239"/>
<dbReference type="InterPro" id="IPR039009">
    <property type="entry name" value="Capsid_Gp10A/Gp10B_dom"/>
</dbReference>
<evidence type="ECO:0000256" key="1">
    <source>
        <dbReference type="HAMAP-Rule" id="MF_04119"/>
    </source>
</evidence>
<keyword evidence="1" id="KW-0167">Capsid protein</keyword>
<dbReference type="GO" id="GO:0019028">
    <property type="term" value="C:viral capsid"/>
    <property type="evidence" value="ECO:0007669"/>
    <property type="project" value="UniProtKB-UniRule"/>
</dbReference>
<gene>
    <name evidence="3" type="primary">10B</name>
</gene>
<dbReference type="Proteomes" id="UP000019157">
    <property type="component" value="Segment"/>
</dbReference>
<feature type="domain" description="Capsid Gp10A/Gp10B-like" evidence="2">
    <location>
        <begin position="60"/>
        <end position="338"/>
    </location>
</feature>
<reference evidence="3 4" key="1">
    <citation type="journal article" date="2014" name="Genome Announc.">
        <title>Complete Genome Sequences of Two Citrobacter rodentium Bacteriophages, CR8 and CR44b.</title>
        <authorList>
            <person name="Toribio A.L."/>
            <person name="Pickard D."/>
            <person name="Cerdeno-Tarraga A.M."/>
            <person name="Petty N.K."/>
            <person name="Thomson N."/>
            <person name="Salmond G."/>
            <person name="Dougan G."/>
        </authorList>
    </citation>
    <scope>NUCLEOTIDE SEQUENCE [LARGE SCALE GENOMIC DNA]</scope>
</reference>
<dbReference type="InterPro" id="IPR049301">
    <property type="entry name" value="Capsid_Gp10A/Gp10B-like_dom"/>
</dbReference>
<comment type="similarity">
    <text evidence="1">Belongs to the T7virus minor capsid protein family.</text>
</comment>
<name>W6PPN7_9CAUD</name>
<proteinExistence type="inferred from homology"/>
<evidence type="ECO:0000259" key="2">
    <source>
        <dbReference type="Pfam" id="PF21703"/>
    </source>
</evidence>
<dbReference type="RefSeq" id="YP_009004195.1">
    <property type="nucleotide sequence ID" value="NC_023548.1"/>
</dbReference>